<organism evidence="1">
    <name type="scientific">marine metagenome</name>
    <dbReference type="NCBI Taxonomy" id="408172"/>
    <lineage>
        <taxon>unclassified sequences</taxon>
        <taxon>metagenomes</taxon>
        <taxon>ecological metagenomes</taxon>
    </lineage>
</organism>
<dbReference type="EMBL" id="UINC01060909">
    <property type="protein sequence ID" value="SVB85919.1"/>
    <property type="molecule type" value="Genomic_DNA"/>
</dbReference>
<protein>
    <submittedName>
        <fullName evidence="1">Uncharacterized protein</fullName>
    </submittedName>
</protein>
<reference evidence="1" key="1">
    <citation type="submission" date="2018-05" db="EMBL/GenBank/DDBJ databases">
        <authorList>
            <person name="Lanie J.A."/>
            <person name="Ng W.-L."/>
            <person name="Kazmierczak K.M."/>
            <person name="Andrzejewski T.M."/>
            <person name="Davidsen T.M."/>
            <person name="Wayne K.J."/>
            <person name="Tettelin H."/>
            <person name="Glass J.I."/>
            <person name="Rusch D."/>
            <person name="Podicherti R."/>
            <person name="Tsui H.-C.T."/>
            <person name="Winkler M.E."/>
        </authorList>
    </citation>
    <scope>NUCLEOTIDE SEQUENCE</scope>
</reference>
<name>A0A382HFH2_9ZZZZ</name>
<sequence>MKKKLNINQLSYLKLIIDLSDEIGISIHEAKNIVDTAITLINPQIINYKKLKEEILNYLVLNFFSLICKL</sequence>
<proteinExistence type="predicted"/>
<accession>A0A382HFH2</accession>
<evidence type="ECO:0000313" key="1">
    <source>
        <dbReference type="EMBL" id="SVB85919.1"/>
    </source>
</evidence>
<gene>
    <name evidence="1" type="ORF">METZ01_LOCUS238773</name>
</gene>
<dbReference type="AlphaFoldDB" id="A0A382HFH2"/>